<evidence type="ECO:0000259" key="3">
    <source>
        <dbReference type="PROSITE" id="PS50014"/>
    </source>
</evidence>
<evidence type="ECO:0000256" key="1">
    <source>
        <dbReference type="ARBA" id="ARBA00023117"/>
    </source>
</evidence>
<dbReference type="InterPro" id="IPR001487">
    <property type="entry name" value="Bromodomain"/>
</dbReference>
<reference evidence="4 5" key="2">
    <citation type="submission" date="2018-11" db="EMBL/GenBank/DDBJ databases">
        <authorList>
            <consortium name="Pathogen Informatics"/>
        </authorList>
    </citation>
    <scope>NUCLEOTIDE SEQUENCE [LARGE SCALE GENOMIC DNA]</scope>
</reference>
<dbReference type="GO" id="GO:0004402">
    <property type="term" value="F:histone acetyltransferase activity"/>
    <property type="evidence" value="ECO:0007669"/>
    <property type="project" value="InterPro"/>
</dbReference>
<dbReference type="EMBL" id="UYRR01013206">
    <property type="protein sequence ID" value="VDK26695.1"/>
    <property type="molecule type" value="Genomic_DNA"/>
</dbReference>
<accession>A0A0M3JFM9</accession>
<evidence type="ECO:0000256" key="2">
    <source>
        <dbReference type="PROSITE-ProRule" id="PRU00035"/>
    </source>
</evidence>
<dbReference type="Proteomes" id="UP000267096">
    <property type="component" value="Unassembled WGS sequence"/>
</dbReference>
<evidence type="ECO:0000313" key="5">
    <source>
        <dbReference type="Proteomes" id="UP000267096"/>
    </source>
</evidence>
<dbReference type="PANTHER" id="PTHR13900:SF0">
    <property type="entry name" value="TRANSCRIPTION INITIATION FACTOR TFIID SUBUNIT 1"/>
    <property type="match status" value="1"/>
</dbReference>
<name>A0A0M3JFM9_ANISI</name>
<evidence type="ECO:0000313" key="6">
    <source>
        <dbReference type="WBParaSite" id="ASIM_0000643201-mRNA-1"/>
    </source>
</evidence>
<dbReference type="InterPro" id="IPR036427">
    <property type="entry name" value="Bromodomain-like_sf"/>
</dbReference>
<dbReference type="Pfam" id="PF00439">
    <property type="entry name" value="Bromodomain"/>
    <property type="match status" value="1"/>
</dbReference>
<dbReference type="GO" id="GO:0051123">
    <property type="term" value="P:RNA polymerase II preinitiation complex assembly"/>
    <property type="evidence" value="ECO:0007669"/>
    <property type="project" value="TreeGrafter"/>
</dbReference>
<sequence>MDLGTMEQNIKEHRYTTIEAFRNDIHQIRINSELYNGPPETSQYTTKAIEICELAERMIEVRFEVFTV</sequence>
<dbReference type="PANTHER" id="PTHR13900">
    <property type="entry name" value="TRANSCRIPTION INITIATION FACTOR TFIID"/>
    <property type="match status" value="1"/>
</dbReference>
<reference evidence="6" key="1">
    <citation type="submission" date="2017-02" db="UniProtKB">
        <authorList>
            <consortium name="WormBaseParasite"/>
        </authorList>
    </citation>
    <scope>IDENTIFICATION</scope>
</reference>
<evidence type="ECO:0000313" key="4">
    <source>
        <dbReference type="EMBL" id="VDK26695.1"/>
    </source>
</evidence>
<protein>
    <submittedName>
        <fullName evidence="6">Bromo domain-containing protein</fullName>
    </submittedName>
</protein>
<dbReference type="InterPro" id="IPR040240">
    <property type="entry name" value="TAF1"/>
</dbReference>
<dbReference type="PROSITE" id="PS50014">
    <property type="entry name" value="BROMODOMAIN_2"/>
    <property type="match status" value="1"/>
</dbReference>
<dbReference type="AlphaFoldDB" id="A0A0M3JFM9"/>
<dbReference type="OrthoDB" id="5752at2759"/>
<dbReference type="GO" id="GO:0016251">
    <property type="term" value="F:RNA polymerase II general transcription initiation factor activity"/>
    <property type="evidence" value="ECO:0007669"/>
    <property type="project" value="InterPro"/>
</dbReference>
<dbReference type="GO" id="GO:0017025">
    <property type="term" value="F:TBP-class protein binding"/>
    <property type="evidence" value="ECO:0007669"/>
    <property type="project" value="InterPro"/>
</dbReference>
<dbReference type="SUPFAM" id="SSF47370">
    <property type="entry name" value="Bromodomain"/>
    <property type="match status" value="1"/>
</dbReference>
<proteinExistence type="predicted"/>
<keyword evidence="5" id="KW-1185">Reference proteome</keyword>
<feature type="domain" description="Bromo" evidence="3">
    <location>
        <begin position="1"/>
        <end position="43"/>
    </location>
</feature>
<gene>
    <name evidence="4" type="ORF">ASIM_LOCUS6214</name>
</gene>
<keyword evidence="1 2" id="KW-0103">Bromodomain</keyword>
<dbReference type="WBParaSite" id="ASIM_0000643201-mRNA-1">
    <property type="protein sequence ID" value="ASIM_0000643201-mRNA-1"/>
    <property type="gene ID" value="ASIM_0000643201"/>
</dbReference>
<dbReference type="Gene3D" id="1.20.920.10">
    <property type="entry name" value="Bromodomain-like"/>
    <property type="match status" value="1"/>
</dbReference>
<dbReference type="GO" id="GO:0005669">
    <property type="term" value="C:transcription factor TFIID complex"/>
    <property type="evidence" value="ECO:0007669"/>
    <property type="project" value="InterPro"/>
</dbReference>
<organism evidence="6">
    <name type="scientific">Anisakis simplex</name>
    <name type="common">Herring worm</name>
    <dbReference type="NCBI Taxonomy" id="6269"/>
    <lineage>
        <taxon>Eukaryota</taxon>
        <taxon>Metazoa</taxon>
        <taxon>Ecdysozoa</taxon>
        <taxon>Nematoda</taxon>
        <taxon>Chromadorea</taxon>
        <taxon>Rhabditida</taxon>
        <taxon>Spirurina</taxon>
        <taxon>Ascaridomorpha</taxon>
        <taxon>Ascaridoidea</taxon>
        <taxon>Anisakidae</taxon>
        <taxon>Anisakis</taxon>
        <taxon>Anisakis simplex complex</taxon>
    </lineage>
</organism>